<dbReference type="GO" id="GO:0016491">
    <property type="term" value="F:oxidoreductase activity"/>
    <property type="evidence" value="ECO:0007669"/>
    <property type="project" value="InterPro"/>
</dbReference>
<organism evidence="2 3">
    <name type="scientific">Boothiomyces macroporosus</name>
    <dbReference type="NCBI Taxonomy" id="261099"/>
    <lineage>
        <taxon>Eukaryota</taxon>
        <taxon>Fungi</taxon>
        <taxon>Fungi incertae sedis</taxon>
        <taxon>Chytridiomycota</taxon>
        <taxon>Chytridiomycota incertae sedis</taxon>
        <taxon>Chytridiomycetes</taxon>
        <taxon>Rhizophydiales</taxon>
        <taxon>Terramycetaceae</taxon>
        <taxon>Boothiomyces</taxon>
    </lineage>
</organism>
<gene>
    <name evidence="2" type="ORF">HK103_005397</name>
</gene>
<comment type="caution">
    <text evidence="2">The sequence shown here is derived from an EMBL/GenBank/DDBJ whole genome shotgun (WGS) entry which is preliminary data.</text>
</comment>
<dbReference type="AlphaFoldDB" id="A0AAD5ULN1"/>
<sequence>MKFAVILSSVRPGRVYDLPMLLGRFAYMDKNEPSYSKLSEISDILRSCDAFIVCSAEYNFNIPPALTNLMNYFLEEYKYKPSAICCYSPGSFGGIRAGSVLRSYLDGLGCPSIPKMFPIPSVNNSVKEDGTTDNETLKKSLAGFLLELEWYAEALSAQRAKGLPQ</sequence>
<dbReference type="PANTHER" id="PTHR30543">
    <property type="entry name" value="CHROMATE REDUCTASE"/>
    <property type="match status" value="1"/>
</dbReference>
<dbReference type="InterPro" id="IPR005025">
    <property type="entry name" value="FMN_Rdtase-like_dom"/>
</dbReference>
<accession>A0AAD5ULN1</accession>
<dbReference type="GO" id="GO:0005829">
    <property type="term" value="C:cytosol"/>
    <property type="evidence" value="ECO:0007669"/>
    <property type="project" value="TreeGrafter"/>
</dbReference>
<dbReference type="SUPFAM" id="SSF52218">
    <property type="entry name" value="Flavoproteins"/>
    <property type="match status" value="1"/>
</dbReference>
<proteinExistence type="predicted"/>
<dbReference type="EMBL" id="JADGKB010000005">
    <property type="protein sequence ID" value="KAJ3261559.1"/>
    <property type="molecule type" value="Genomic_DNA"/>
</dbReference>
<evidence type="ECO:0000259" key="1">
    <source>
        <dbReference type="Pfam" id="PF03358"/>
    </source>
</evidence>
<dbReference type="PANTHER" id="PTHR30543:SF21">
    <property type="entry name" value="NAD(P)H-DEPENDENT FMN REDUCTASE LOT6"/>
    <property type="match status" value="1"/>
</dbReference>
<keyword evidence="3" id="KW-1185">Reference proteome</keyword>
<dbReference type="GO" id="GO:0010181">
    <property type="term" value="F:FMN binding"/>
    <property type="evidence" value="ECO:0007669"/>
    <property type="project" value="TreeGrafter"/>
</dbReference>
<feature type="domain" description="NADPH-dependent FMN reductase-like" evidence="1">
    <location>
        <begin position="26"/>
        <end position="120"/>
    </location>
</feature>
<evidence type="ECO:0000313" key="2">
    <source>
        <dbReference type="EMBL" id="KAJ3261559.1"/>
    </source>
</evidence>
<reference evidence="2" key="1">
    <citation type="submission" date="2020-05" db="EMBL/GenBank/DDBJ databases">
        <title>Phylogenomic resolution of chytrid fungi.</title>
        <authorList>
            <person name="Stajich J.E."/>
            <person name="Amses K."/>
            <person name="Simmons R."/>
            <person name="Seto K."/>
            <person name="Myers J."/>
            <person name="Bonds A."/>
            <person name="Quandt C.A."/>
            <person name="Barry K."/>
            <person name="Liu P."/>
            <person name="Grigoriev I."/>
            <person name="Longcore J.E."/>
            <person name="James T.Y."/>
        </authorList>
    </citation>
    <scope>NUCLEOTIDE SEQUENCE</scope>
    <source>
        <strain evidence="2">PLAUS21</strain>
    </source>
</reference>
<name>A0AAD5ULN1_9FUNG</name>
<protein>
    <recommendedName>
        <fullName evidence="1">NADPH-dependent FMN reductase-like domain-containing protein</fullName>
    </recommendedName>
</protein>
<dbReference type="Proteomes" id="UP001210925">
    <property type="component" value="Unassembled WGS sequence"/>
</dbReference>
<dbReference type="Pfam" id="PF03358">
    <property type="entry name" value="FMN_red"/>
    <property type="match status" value="1"/>
</dbReference>
<dbReference type="InterPro" id="IPR029039">
    <property type="entry name" value="Flavoprotein-like_sf"/>
</dbReference>
<dbReference type="Gene3D" id="3.40.50.360">
    <property type="match status" value="1"/>
</dbReference>
<evidence type="ECO:0000313" key="3">
    <source>
        <dbReference type="Proteomes" id="UP001210925"/>
    </source>
</evidence>
<dbReference type="InterPro" id="IPR050712">
    <property type="entry name" value="NAD(P)H-dep_reductase"/>
</dbReference>